<keyword evidence="3 6" id="KW-0238">DNA-binding</keyword>
<dbReference type="PANTHER" id="PTHR30419">
    <property type="entry name" value="HTH-TYPE TRANSCRIPTIONAL REGULATOR YBHD"/>
    <property type="match status" value="1"/>
</dbReference>
<dbReference type="InterPro" id="IPR050950">
    <property type="entry name" value="HTH-type_LysR_regulators"/>
</dbReference>
<dbReference type="GO" id="GO:0003700">
    <property type="term" value="F:DNA-binding transcription factor activity"/>
    <property type="evidence" value="ECO:0007669"/>
    <property type="project" value="InterPro"/>
</dbReference>
<dbReference type="STRING" id="49186.SAMN05421647_101423"/>
<evidence type="ECO:0000313" key="6">
    <source>
        <dbReference type="EMBL" id="SIP93191.1"/>
    </source>
</evidence>
<dbReference type="InterPro" id="IPR005119">
    <property type="entry name" value="LysR_subst-bd"/>
</dbReference>
<dbReference type="SUPFAM" id="SSF53850">
    <property type="entry name" value="Periplasmic binding protein-like II"/>
    <property type="match status" value="1"/>
</dbReference>
<dbReference type="InterPro" id="IPR036390">
    <property type="entry name" value="WH_DNA-bd_sf"/>
</dbReference>
<evidence type="ECO:0000256" key="3">
    <source>
        <dbReference type="ARBA" id="ARBA00023125"/>
    </source>
</evidence>
<evidence type="ECO:0000313" key="7">
    <source>
        <dbReference type="Proteomes" id="UP000186895"/>
    </source>
</evidence>
<dbReference type="Pfam" id="PF03466">
    <property type="entry name" value="LysR_substrate"/>
    <property type="match status" value="1"/>
</dbReference>
<dbReference type="GO" id="GO:0005829">
    <property type="term" value="C:cytosol"/>
    <property type="evidence" value="ECO:0007669"/>
    <property type="project" value="TreeGrafter"/>
</dbReference>
<dbReference type="AlphaFoldDB" id="A0A1N6NMB3"/>
<protein>
    <submittedName>
        <fullName evidence="6">DNA-binding transcriptional regulator, LysR family</fullName>
    </submittedName>
</protein>
<keyword evidence="4" id="KW-0804">Transcription</keyword>
<dbReference type="InterPro" id="IPR000847">
    <property type="entry name" value="LysR_HTH_N"/>
</dbReference>
<name>A0A1N6NMB3_9GAMM</name>
<dbReference type="Pfam" id="PF00126">
    <property type="entry name" value="HTH_1"/>
    <property type="match status" value="1"/>
</dbReference>
<dbReference type="Proteomes" id="UP000186895">
    <property type="component" value="Unassembled WGS sequence"/>
</dbReference>
<dbReference type="Gene3D" id="3.40.190.290">
    <property type="match status" value="1"/>
</dbReference>
<accession>A0A1N6NMB3</accession>
<dbReference type="FunFam" id="1.10.10.10:FF:000001">
    <property type="entry name" value="LysR family transcriptional regulator"/>
    <property type="match status" value="1"/>
</dbReference>
<dbReference type="PANTHER" id="PTHR30419:SF8">
    <property type="entry name" value="NITROGEN ASSIMILATION TRANSCRIPTIONAL ACTIVATOR-RELATED"/>
    <property type="match status" value="1"/>
</dbReference>
<proteinExistence type="inferred from homology"/>
<dbReference type="InterPro" id="IPR036388">
    <property type="entry name" value="WH-like_DNA-bd_sf"/>
</dbReference>
<reference evidence="6 7" key="1">
    <citation type="submission" date="2017-01" db="EMBL/GenBank/DDBJ databases">
        <authorList>
            <person name="Mah S.A."/>
            <person name="Swanson W.J."/>
            <person name="Moy G.W."/>
            <person name="Vacquier V.D."/>
        </authorList>
    </citation>
    <scope>NUCLEOTIDE SEQUENCE [LARGE SCALE GENOMIC DNA]</scope>
    <source>
        <strain evidence="6 7">DSM 7027</strain>
    </source>
</reference>
<organism evidence="6 7">
    <name type="scientific">Marinobacterium stanieri</name>
    <dbReference type="NCBI Taxonomy" id="49186"/>
    <lineage>
        <taxon>Bacteria</taxon>
        <taxon>Pseudomonadati</taxon>
        <taxon>Pseudomonadota</taxon>
        <taxon>Gammaproteobacteria</taxon>
        <taxon>Oceanospirillales</taxon>
        <taxon>Oceanospirillaceae</taxon>
        <taxon>Marinobacterium</taxon>
    </lineage>
</organism>
<gene>
    <name evidence="6" type="ORF">SAMN05421647_101423</name>
</gene>
<dbReference type="PROSITE" id="PS50931">
    <property type="entry name" value="HTH_LYSR"/>
    <property type="match status" value="1"/>
</dbReference>
<evidence type="ECO:0000259" key="5">
    <source>
        <dbReference type="PROSITE" id="PS50931"/>
    </source>
</evidence>
<feature type="domain" description="HTH lysR-type" evidence="5">
    <location>
        <begin position="9"/>
        <end position="66"/>
    </location>
</feature>
<dbReference type="RefSeq" id="WP_139327105.1">
    <property type="nucleotide sequence ID" value="NZ_FTMN01000001.1"/>
</dbReference>
<dbReference type="Gene3D" id="1.10.10.10">
    <property type="entry name" value="Winged helix-like DNA-binding domain superfamily/Winged helix DNA-binding domain"/>
    <property type="match status" value="1"/>
</dbReference>
<keyword evidence="7" id="KW-1185">Reference proteome</keyword>
<evidence type="ECO:0000256" key="2">
    <source>
        <dbReference type="ARBA" id="ARBA00023015"/>
    </source>
</evidence>
<dbReference type="EMBL" id="FTMN01000001">
    <property type="protein sequence ID" value="SIP93191.1"/>
    <property type="molecule type" value="Genomic_DNA"/>
</dbReference>
<keyword evidence="2" id="KW-0805">Transcription regulation</keyword>
<dbReference type="GO" id="GO:0003677">
    <property type="term" value="F:DNA binding"/>
    <property type="evidence" value="ECO:0007669"/>
    <property type="project" value="UniProtKB-KW"/>
</dbReference>
<dbReference type="SUPFAM" id="SSF46785">
    <property type="entry name" value="Winged helix' DNA-binding domain"/>
    <property type="match status" value="1"/>
</dbReference>
<comment type="similarity">
    <text evidence="1">Belongs to the LysR transcriptional regulatory family.</text>
</comment>
<evidence type="ECO:0000256" key="1">
    <source>
        <dbReference type="ARBA" id="ARBA00009437"/>
    </source>
</evidence>
<evidence type="ECO:0000256" key="4">
    <source>
        <dbReference type="ARBA" id="ARBA00023163"/>
    </source>
</evidence>
<dbReference type="PRINTS" id="PR00039">
    <property type="entry name" value="HTHLYSR"/>
</dbReference>
<sequence>MQRPLTRNITIKQLRLMSVLGRELSMRRSAEILHTSQPALSRALSQLEEMVEAKLFDRTTRQMTLTAAGQSLLRHADRILSQLEQAQTELAGLKEGIRGEVRIGTIPAFSSFVLGRALDQARSILPGVSFTIQTAETDKLFRDLADGNIDIMLSHAEFSSDLNIADIHELYQERSCIVCDPAHPLANSTKLHVREIASWPWILTPPETALRKVLNRTVFVDRPAIKHNLTDIQIDAYPQALGILNNSLMLMALPNQFALVYERLGMIKRLHLPVNLLRGPMCCFTLKDAKIDHSCQVLLNSLRDAAAAVVPD</sequence>